<proteinExistence type="predicted"/>
<dbReference type="Gene3D" id="1.10.3680.10">
    <property type="entry name" value="TerB-like"/>
    <property type="match status" value="1"/>
</dbReference>
<organism evidence="1 2">
    <name type="scientific">Pacificispira spongiicola</name>
    <dbReference type="NCBI Taxonomy" id="2729598"/>
    <lineage>
        <taxon>Bacteria</taxon>
        <taxon>Pseudomonadati</taxon>
        <taxon>Pseudomonadota</taxon>
        <taxon>Alphaproteobacteria</taxon>
        <taxon>Rhodospirillales</taxon>
        <taxon>Rhodospirillaceae</taxon>
        <taxon>Pacificispira</taxon>
    </lineage>
</organism>
<protein>
    <recommendedName>
        <fullName evidence="3">Co-chaperone DjlA N-terminal domain-containing protein</fullName>
    </recommendedName>
</protein>
<reference evidence="1 2" key="1">
    <citation type="submission" date="2020-04" db="EMBL/GenBank/DDBJ databases">
        <title>Rhodospirillaceae bacterium KN72 isolated from deep sea.</title>
        <authorList>
            <person name="Zhang D.-C."/>
        </authorList>
    </citation>
    <scope>NUCLEOTIDE SEQUENCE [LARGE SCALE GENOMIC DNA]</scope>
    <source>
        <strain evidence="1 2">KN72</strain>
    </source>
</reference>
<dbReference type="EMBL" id="JABBNT010000004">
    <property type="protein sequence ID" value="NMM45928.1"/>
    <property type="molecule type" value="Genomic_DNA"/>
</dbReference>
<dbReference type="Proteomes" id="UP000539372">
    <property type="component" value="Unassembled WGS sequence"/>
</dbReference>
<evidence type="ECO:0000313" key="2">
    <source>
        <dbReference type="Proteomes" id="UP000539372"/>
    </source>
</evidence>
<dbReference type="SUPFAM" id="SSF158682">
    <property type="entry name" value="TerB-like"/>
    <property type="match status" value="1"/>
</dbReference>
<dbReference type="AlphaFoldDB" id="A0A7Y0E2A7"/>
<dbReference type="InterPro" id="IPR029024">
    <property type="entry name" value="TerB-like"/>
</dbReference>
<gene>
    <name evidence="1" type="ORF">HH303_15630</name>
</gene>
<evidence type="ECO:0000313" key="1">
    <source>
        <dbReference type="EMBL" id="NMM45928.1"/>
    </source>
</evidence>
<name>A0A7Y0E2A7_9PROT</name>
<evidence type="ECO:0008006" key="3">
    <source>
        <dbReference type="Google" id="ProtNLM"/>
    </source>
</evidence>
<keyword evidence="2" id="KW-1185">Reference proteome</keyword>
<comment type="caution">
    <text evidence="1">The sequence shown here is derived from an EMBL/GenBank/DDBJ whole genome shotgun (WGS) entry which is preliminary data.</text>
</comment>
<sequence length="133" mass="14998">MFFEKLSIRQKTALLALAKRMMIADAKIRIEEDALFTLLRAEVGAGLEPPTQDVFGKIDVSLFDDRYSQLVLLMTLAVMAFVDNHFHASESSVLNEVIARLDFDEETIAQAMAMAERQGALIREVEDFFQAKV</sequence>
<accession>A0A7Y0E2A7</accession>